<reference evidence="1" key="1">
    <citation type="submission" date="2015-04" db="EMBL/GenBank/DDBJ databases">
        <title>The genome sequence of the plant pathogenic Rhizarian Plasmodiophora brassicae reveals insights in its biotrophic life cycle and the origin of chitin synthesis.</title>
        <authorList>
            <person name="Schwelm A."/>
            <person name="Fogelqvist J."/>
            <person name="Knaust A."/>
            <person name="Julke S."/>
            <person name="Lilja T."/>
            <person name="Dhandapani V."/>
            <person name="Bonilla-Rosso G."/>
            <person name="Karlsson M."/>
            <person name="Shevchenko A."/>
            <person name="Choi S.R."/>
            <person name="Kim H.G."/>
            <person name="Park J.Y."/>
            <person name="Lim Y.P."/>
            <person name="Ludwig-Muller J."/>
            <person name="Dixelius C."/>
        </authorList>
    </citation>
    <scope>NUCLEOTIDE SEQUENCE</scope>
    <source>
        <tissue evidence="1">Potato root galls</tissue>
    </source>
</reference>
<dbReference type="EMBL" id="HACM01003191">
    <property type="protein sequence ID" value="CRZ03633.1"/>
    <property type="molecule type" value="Transcribed_RNA"/>
</dbReference>
<name>A0A0H5QNQ5_9EUKA</name>
<protein>
    <submittedName>
        <fullName evidence="1">Uncharacterized protein</fullName>
    </submittedName>
</protein>
<sequence>MVVKEVAALGREILGGNGIEGMVNVKQNRQNHNIALQDHITSGVVLRHGEHLYIRRCKSMAIFFGYVIHQFLGTYDINMLIAAREVTGMPAIKASYTPKSK</sequence>
<evidence type="ECO:0000313" key="1">
    <source>
        <dbReference type="EMBL" id="CRZ03633.1"/>
    </source>
</evidence>
<accession>A0A0H5QNQ5</accession>
<organism evidence="1">
    <name type="scientific">Spongospora subterranea</name>
    <dbReference type="NCBI Taxonomy" id="70186"/>
    <lineage>
        <taxon>Eukaryota</taxon>
        <taxon>Sar</taxon>
        <taxon>Rhizaria</taxon>
        <taxon>Endomyxa</taxon>
        <taxon>Phytomyxea</taxon>
        <taxon>Plasmodiophorida</taxon>
        <taxon>Plasmodiophoridae</taxon>
        <taxon>Spongospora</taxon>
    </lineage>
</organism>
<dbReference type="AlphaFoldDB" id="A0A0H5QNQ5"/>
<proteinExistence type="predicted"/>